<protein>
    <recommendedName>
        <fullName evidence="5">Vacuolar membrane protein</fullName>
    </recommendedName>
</protein>
<dbReference type="Proteomes" id="UP000612746">
    <property type="component" value="Unassembled WGS sequence"/>
</dbReference>
<dbReference type="EMBL" id="JAEPRA010000010">
    <property type="protein sequence ID" value="KAG2179447.1"/>
    <property type="molecule type" value="Genomic_DNA"/>
</dbReference>
<comment type="caution">
    <text evidence="3">The sequence shown here is derived from an EMBL/GenBank/DDBJ whole genome shotgun (WGS) entry which is preliminary data.</text>
</comment>
<keyword evidence="2" id="KW-0472">Membrane</keyword>
<keyword evidence="2" id="KW-0812">Transmembrane</keyword>
<keyword evidence="2" id="KW-1133">Transmembrane helix</keyword>
<dbReference type="InterPro" id="IPR022127">
    <property type="entry name" value="STIMATE/YPL162C"/>
</dbReference>
<feature type="region of interest" description="Disordered" evidence="1">
    <location>
        <begin position="279"/>
        <end position="332"/>
    </location>
</feature>
<dbReference type="OrthoDB" id="431202at2759"/>
<evidence type="ECO:0000313" key="4">
    <source>
        <dbReference type="Proteomes" id="UP000612746"/>
    </source>
</evidence>
<feature type="transmembrane region" description="Helical" evidence="2">
    <location>
        <begin position="25"/>
        <end position="44"/>
    </location>
</feature>
<dbReference type="PANTHER" id="PTHR31735:SF1">
    <property type="entry name" value="VACUOLAR MEMBRANE PROTEIN YPL162C"/>
    <property type="match status" value="1"/>
</dbReference>
<gene>
    <name evidence="3" type="ORF">INT44_006293</name>
</gene>
<organism evidence="3 4">
    <name type="scientific">Umbelopsis vinacea</name>
    <dbReference type="NCBI Taxonomy" id="44442"/>
    <lineage>
        <taxon>Eukaryota</taxon>
        <taxon>Fungi</taxon>
        <taxon>Fungi incertae sedis</taxon>
        <taxon>Mucoromycota</taxon>
        <taxon>Mucoromycotina</taxon>
        <taxon>Umbelopsidomycetes</taxon>
        <taxon>Umbelopsidales</taxon>
        <taxon>Umbelopsidaceae</taxon>
        <taxon>Umbelopsis</taxon>
    </lineage>
</organism>
<dbReference type="AlphaFoldDB" id="A0A8H7PSG3"/>
<feature type="transmembrane region" description="Helical" evidence="2">
    <location>
        <begin position="157"/>
        <end position="182"/>
    </location>
</feature>
<name>A0A8H7PSG3_9FUNG</name>
<keyword evidence="4" id="KW-1185">Reference proteome</keyword>
<evidence type="ECO:0000256" key="1">
    <source>
        <dbReference type="SAM" id="MobiDB-lite"/>
    </source>
</evidence>
<feature type="transmembrane region" description="Helical" evidence="2">
    <location>
        <begin position="64"/>
        <end position="88"/>
    </location>
</feature>
<evidence type="ECO:0000313" key="3">
    <source>
        <dbReference type="EMBL" id="KAG2179447.1"/>
    </source>
</evidence>
<sequence>MSIESLIARAPGDEENQSGCKLLDSFAIVIQVCLATIAFSTLIIKRQRENPQRPVRIWQVSTKLALSTKQLVGGIVIHTLNLLVSYISGKNEADPSNPCVWYFLNIFVDTTVGVGILWGILLGFRRLAAYFQLQGVQSGVYGDPPLINQFIKWGKQLLIYITALVLMKLVVVLIFAICPFLFDFGQWVLEWTMSNYKLQVVFVMLIFPLVMNIIQFWVIDTIVKHSEKQEISLGDHVEEDEFANLLDNVDDTELAEHIGDQRAEVRSPSPGALELNANPKFKPSFAIDDDEADFGDDGWDDDHSFQIRQPEEDADNSHQDLYELDNGLPKRS</sequence>
<accession>A0A8H7PSG3</accession>
<feature type="compositionally biased region" description="Basic and acidic residues" evidence="1">
    <location>
        <begin position="301"/>
        <end position="321"/>
    </location>
</feature>
<feature type="transmembrane region" description="Helical" evidence="2">
    <location>
        <begin position="202"/>
        <end position="223"/>
    </location>
</feature>
<proteinExistence type="predicted"/>
<dbReference type="Pfam" id="PF12400">
    <property type="entry name" value="STIMATE"/>
    <property type="match status" value="1"/>
</dbReference>
<evidence type="ECO:0000256" key="2">
    <source>
        <dbReference type="SAM" id="Phobius"/>
    </source>
</evidence>
<dbReference type="GO" id="GO:0016020">
    <property type="term" value="C:membrane"/>
    <property type="evidence" value="ECO:0007669"/>
    <property type="project" value="TreeGrafter"/>
</dbReference>
<evidence type="ECO:0008006" key="5">
    <source>
        <dbReference type="Google" id="ProtNLM"/>
    </source>
</evidence>
<feature type="compositionally biased region" description="Acidic residues" evidence="1">
    <location>
        <begin position="287"/>
        <end position="300"/>
    </location>
</feature>
<feature type="transmembrane region" description="Helical" evidence="2">
    <location>
        <begin position="100"/>
        <end position="124"/>
    </location>
</feature>
<dbReference type="PANTHER" id="PTHR31735">
    <property type="entry name" value="VACUOLAR MEMBRANE PROTEIN YPL162C"/>
    <property type="match status" value="1"/>
</dbReference>
<reference evidence="3" key="1">
    <citation type="submission" date="2020-12" db="EMBL/GenBank/DDBJ databases">
        <title>Metabolic potential, ecology and presence of endohyphal bacteria is reflected in genomic diversity of Mucoromycotina.</title>
        <authorList>
            <person name="Muszewska A."/>
            <person name="Okrasinska A."/>
            <person name="Steczkiewicz K."/>
            <person name="Drgas O."/>
            <person name="Orlowska M."/>
            <person name="Perlinska-Lenart U."/>
            <person name="Aleksandrzak-Piekarczyk T."/>
            <person name="Szatraj K."/>
            <person name="Zielenkiewicz U."/>
            <person name="Pilsyk S."/>
            <person name="Malc E."/>
            <person name="Mieczkowski P."/>
            <person name="Kruszewska J.S."/>
            <person name="Biernat P."/>
            <person name="Pawlowska J."/>
        </authorList>
    </citation>
    <scope>NUCLEOTIDE SEQUENCE</scope>
    <source>
        <strain evidence="3">WA0000051536</strain>
    </source>
</reference>